<feature type="region of interest" description="Disordered" evidence="2">
    <location>
        <begin position="188"/>
        <end position="245"/>
    </location>
</feature>
<dbReference type="InterPro" id="IPR018392">
    <property type="entry name" value="LysM"/>
</dbReference>
<sequence>MQNSSLTQQITRFSPLLAALLLSACAQLQQDTPAQIVRGQPSVLHGTGGSQAAAVGNNSSKATTQAIAIGGSPQPRAVATGKTTHTVQPGETVYRIAVNNGLRYQDLAEWNNLDGFNIKVGQVLRLTPPGATTAPAAVATVAGKPVETKPANGQVPVDAKAPTSSVPTANGAEIKRYPKALKLPYSEEASKSLPAQSEGNGKAASPAPVAASTPVASAKAEASAPSAAPANNGADDKAKTAGPVWGWPTQGSVIRGFSDQNKGLDIGGKAGQPVVAAADGKVVYSGNGLRGYGKLIILRHDKTFLSAYAHNSQLLVKEGQTVKKGQKIAEMGNTDTDQTKLHFEIRQLGKPVDPSKYLEQHS</sequence>
<organism evidence="5 6">
    <name type="scientific">Vogesella facilis</name>
    <dbReference type="NCBI Taxonomy" id="1655232"/>
    <lineage>
        <taxon>Bacteria</taxon>
        <taxon>Pseudomonadati</taxon>
        <taxon>Pseudomonadota</taxon>
        <taxon>Betaproteobacteria</taxon>
        <taxon>Neisseriales</taxon>
        <taxon>Chromobacteriaceae</taxon>
        <taxon>Vogesella</taxon>
    </lineage>
</organism>
<gene>
    <name evidence="5" type="ORF">ACFOLG_00835</name>
</gene>
<dbReference type="InterPro" id="IPR050570">
    <property type="entry name" value="Cell_wall_metabolism_enzyme"/>
</dbReference>
<feature type="signal peptide" evidence="3">
    <location>
        <begin position="1"/>
        <end position="28"/>
    </location>
</feature>
<evidence type="ECO:0000256" key="2">
    <source>
        <dbReference type="SAM" id="MobiDB-lite"/>
    </source>
</evidence>
<dbReference type="CDD" id="cd12797">
    <property type="entry name" value="M23_peptidase"/>
    <property type="match status" value="1"/>
</dbReference>
<comment type="similarity">
    <text evidence="1">Belongs to the E.coli NlpD/Haemophilus LppB family.</text>
</comment>
<feature type="domain" description="LysM" evidence="4">
    <location>
        <begin position="83"/>
        <end position="126"/>
    </location>
</feature>
<dbReference type="RefSeq" id="WP_386087427.1">
    <property type="nucleotide sequence ID" value="NZ_JBHRXN010000001.1"/>
</dbReference>
<feature type="compositionally biased region" description="Low complexity" evidence="2">
    <location>
        <begin position="202"/>
        <end position="230"/>
    </location>
</feature>
<feature type="region of interest" description="Disordered" evidence="2">
    <location>
        <begin position="147"/>
        <end position="172"/>
    </location>
</feature>
<dbReference type="InterPro" id="IPR036779">
    <property type="entry name" value="LysM_dom_sf"/>
</dbReference>
<accession>A0ABV7RBE9</accession>
<dbReference type="PANTHER" id="PTHR21666">
    <property type="entry name" value="PEPTIDASE-RELATED"/>
    <property type="match status" value="1"/>
</dbReference>
<dbReference type="InterPro" id="IPR011055">
    <property type="entry name" value="Dup_hybrid_motif"/>
</dbReference>
<dbReference type="InterPro" id="IPR016047">
    <property type="entry name" value="M23ase_b-sheet_dom"/>
</dbReference>
<keyword evidence="6" id="KW-1185">Reference proteome</keyword>
<dbReference type="SUPFAM" id="SSF54106">
    <property type="entry name" value="LysM domain"/>
    <property type="match status" value="1"/>
</dbReference>
<dbReference type="Pfam" id="PF01551">
    <property type="entry name" value="Peptidase_M23"/>
    <property type="match status" value="1"/>
</dbReference>
<dbReference type="PANTHER" id="PTHR21666:SF263">
    <property type="entry name" value="MUREIN HYDROLASE ACTIVATOR NLPD"/>
    <property type="match status" value="1"/>
</dbReference>
<comment type="caution">
    <text evidence="5">The sequence shown here is derived from an EMBL/GenBank/DDBJ whole genome shotgun (WGS) entry which is preliminary data.</text>
</comment>
<dbReference type="SUPFAM" id="SSF51261">
    <property type="entry name" value="Duplicated hybrid motif"/>
    <property type="match status" value="1"/>
</dbReference>
<proteinExistence type="inferred from homology"/>
<name>A0ABV7RBE9_9NEIS</name>
<dbReference type="Gene3D" id="3.10.350.10">
    <property type="entry name" value="LysM domain"/>
    <property type="match status" value="1"/>
</dbReference>
<dbReference type="CDD" id="cd00118">
    <property type="entry name" value="LysM"/>
    <property type="match status" value="1"/>
</dbReference>
<feature type="chain" id="PRO_5045180205" evidence="3">
    <location>
        <begin position="29"/>
        <end position="362"/>
    </location>
</feature>
<dbReference type="EMBL" id="JBHRXN010000001">
    <property type="protein sequence ID" value="MFC3530722.1"/>
    <property type="molecule type" value="Genomic_DNA"/>
</dbReference>
<reference evidence="6" key="1">
    <citation type="journal article" date="2019" name="Int. J. Syst. Evol. Microbiol.">
        <title>The Global Catalogue of Microorganisms (GCM) 10K type strain sequencing project: providing services to taxonomists for standard genome sequencing and annotation.</title>
        <authorList>
            <consortium name="The Broad Institute Genomics Platform"/>
            <consortium name="The Broad Institute Genome Sequencing Center for Infectious Disease"/>
            <person name="Wu L."/>
            <person name="Ma J."/>
        </authorList>
    </citation>
    <scope>NUCLEOTIDE SEQUENCE [LARGE SCALE GENOMIC DNA]</scope>
    <source>
        <strain evidence="6">KCTC 42742</strain>
    </source>
</reference>
<evidence type="ECO:0000256" key="3">
    <source>
        <dbReference type="SAM" id="SignalP"/>
    </source>
</evidence>
<evidence type="ECO:0000313" key="5">
    <source>
        <dbReference type="EMBL" id="MFC3530722.1"/>
    </source>
</evidence>
<evidence type="ECO:0000313" key="6">
    <source>
        <dbReference type="Proteomes" id="UP001595741"/>
    </source>
</evidence>
<dbReference type="PROSITE" id="PS51782">
    <property type="entry name" value="LYSM"/>
    <property type="match status" value="1"/>
</dbReference>
<protein>
    <submittedName>
        <fullName evidence="5">Peptidoglycan DD-metalloendopeptidase family protein</fullName>
    </submittedName>
</protein>
<evidence type="ECO:0000259" key="4">
    <source>
        <dbReference type="PROSITE" id="PS51782"/>
    </source>
</evidence>
<dbReference type="SMART" id="SM00257">
    <property type="entry name" value="LysM"/>
    <property type="match status" value="1"/>
</dbReference>
<keyword evidence="3" id="KW-0732">Signal</keyword>
<dbReference type="Proteomes" id="UP001595741">
    <property type="component" value="Unassembled WGS sequence"/>
</dbReference>
<dbReference type="Gene3D" id="2.70.70.10">
    <property type="entry name" value="Glucose Permease (Domain IIA)"/>
    <property type="match status" value="1"/>
</dbReference>
<dbReference type="Pfam" id="PF01476">
    <property type="entry name" value="LysM"/>
    <property type="match status" value="1"/>
</dbReference>
<evidence type="ECO:0000256" key="1">
    <source>
        <dbReference type="ARBA" id="ARBA00038420"/>
    </source>
</evidence>